<reference evidence="1 2" key="1">
    <citation type="journal article" date="2023" name="Arcadia Sci">
        <title>De novo assembly of a long-read Amblyomma americanum tick genome.</title>
        <authorList>
            <person name="Chou S."/>
            <person name="Poskanzer K.E."/>
            <person name="Rollins M."/>
            <person name="Thuy-Boun P.S."/>
        </authorList>
    </citation>
    <scope>NUCLEOTIDE SEQUENCE [LARGE SCALE GENOMIC DNA]</scope>
    <source>
        <strain evidence="1">F_SG_1</strain>
        <tissue evidence="1">Salivary glands</tissue>
    </source>
</reference>
<sequence>MHCQAPAEVWNSATMSPLFPSPPHLLTRARVSPVVHLAPRHCLSTVAECSEETTCSTIHGTTALASRMWTSLSSL</sequence>
<proteinExistence type="predicted"/>
<accession>A0AAQ4DDR6</accession>
<dbReference type="EMBL" id="JARKHS020032173">
    <property type="protein sequence ID" value="KAK8760606.1"/>
    <property type="molecule type" value="Genomic_DNA"/>
</dbReference>
<protein>
    <submittedName>
        <fullName evidence="1">Uncharacterized protein</fullName>
    </submittedName>
</protein>
<dbReference type="Proteomes" id="UP001321473">
    <property type="component" value="Unassembled WGS sequence"/>
</dbReference>
<gene>
    <name evidence="1" type="ORF">V5799_028127</name>
</gene>
<name>A0AAQ4DDR6_AMBAM</name>
<organism evidence="1 2">
    <name type="scientific">Amblyomma americanum</name>
    <name type="common">Lone star tick</name>
    <dbReference type="NCBI Taxonomy" id="6943"/>
    <lineage>
        <taxon>Eukaryota</taxon>
        <taxon>Metazoa</taxon>
        <taxon>Ecdysozoa</taxon>
        <taxon>Arthropoda</taxon>
        <taxon>Chelicerata</taxon>
        <taxon>Arachnida</taxon>
        <taxon>Acari</taxon>
        <taxon>Parasitiformes</taxon>
        <taxon>Ixodida</taxon>
        <taxon>Ixodoidea</taxon>
        <taxon>Ixodidae</taxon>
        <taxon>Amblyomminae</taxon>
        <taxon>Amblyomma</taxon>
    </lineage>
</organism>
<keyword evidence="2" id="KW-1185">Reference proteome</keyword>
<evidence type="ECO:0000313" key="1">
    <source>
        <dbReference type="EMBL" id="KAK8760606.1"/>
    </source>
</evidence>
<dbReference type="AlphaFoldDB" id="A0AAQ4DDR6"/>
<comment type="caution">
    <text evidence="1">The sequence shown here is derived from an EMBL/GenBank/DDBJ whole genome shotgun (WGS) entry which is preliminary data.</text>
</comment>
<evidence type="ECO:0000313" key="2">
    <source>
        <dbReference type="Proteomes" id="UP001321473"/>
    </source>
</evidence>